<proteinExistence type="predicted"/>
<evidence type="ECO:0000256" key="1">
    <source>
        <dbReference type="SAM" id="MobiDB-lite"/>
    </source>
</evidence>
<protein>
    <submittedName>
        <fullName evidence="3">Aste57867_22622 protein</fullName>
    </submittedName>
</protein>
<evidence type="ECO:0000313" key="2">
    <source>
        <dbReference type="EMBL" id="KAF0685503.1"/>
    </source>
</evidence>
<feature type="region of interest" description="Disordered" evidence="1">
    <location>
        <begin position="606"/>
        <end position="627"/>
    </location>
</feature>
<dbReference type="EMBL" id="CAADRA010007132">
    <property type="protein sequence ID" value="VFT99278.1"/>
    <property type="molecule type" value="Genomic_DNA"/>
</dbReference>
<dbReference type="Proteomes" id="UP000332933">
    <property type="component" value="Unassembled WGS sequence"/>
</dbReference>
<reference evidence="2" key="2">
    <citation type="submission" date="2019-06" db="EMBL/GenBank/DDBJ databases">
        <title>Genomics analysis of Aphanomyces spp. identifies a new class of oomycete effector associated with host adaptation.</title>
        <authorList>
            <person name="Gaulin E."/>
        </authorList>
    </citation>
    <scope>NUCLEOTIDE SEQUENCE</scope>
    <source>
        <strain evidence="2">CBS 578.67</strain>
    </source>
</reference>
<name>A0A485LKR9_9STRA</name>
<dbReference type="OrthoDB" id="65660at2759"/>
<dbReference type="EMBL" id="VJMH01007106">
    <property type="protein sequence ID" value="KAF0685503.1"/>
    <property type="molecule type" value="Genomic_DNA"/>
</dbReference>
<accession>A0A485LKR9</accession>
<reference evidence="3 4" key="1">
    <citation type="submission" date="2019-03" db="EMBL/GenBank/DDBJ databases">
        <authorList>
            <person name="Gaulin E."/>
            <person name="Dumas B."/>
        </authorList>
    </citation>
    <scope>NUCLEOTIDE SEQUENCE [LARGE SCALE GENOMIC DNA]</scope>
    <source>
        <strain evidence="3">CBS 568.67</strain>
    </source>
</reference>
<organism evidence="3 4">
    <name type="scientific">Aphanomyces stellatus</name>
    <dbReference type="NCBI Taxonomy" id="120398"/>
    <lineage>
        <taxon>Eukaryota</taxon>
        <taxon>Sar</taxon>
        <taxon>Stramenopiles</taxon>
        <taxon>Oomycota</taxon>
        <taxon>Saprolegniomycetes</taxon>
        <taxon>Saprolegniales</taxon>
        <taxon>Verrucalvaceae</taxon>
        <taxon>Aphanomyces</taxon>
    </lineage>
</organism>
<keyword evidence="4" id="KW-1185">Reference proteome</keyword>
<gene>
    <name evidence="3" type="primary">Aste57867_22622</name>
    <name evidence="2" type="ORF">As57867_022552</name>
    <name evidence="3" type="ORF">ASTE57867_22622</name>
</gene>
<evidence type="ECO:0000313" key="4">
    <source>
        <dbReference type="Proteomes" id="UP000332933"/>
    </source>
</evidence>
<sequence length="651" mass="71264">MRLHQHPALAAAAIAAATSVHPILAIDSNRPFSIDDADLRESDDQLTQPACFRMEQCAIHPNAIVYTPAVEPTYMPPVQCQLPPPLVTTSRSQLNRVDMTLWSSHDPLVFTSTPWSTHPLDGDDASSSSTPVLEDTFHIHTTLDALTANHSMAPGVYVLEASFFACADDAHRHLPAPNQCTSHLCIAFPDVWPPTATTECPARLYPSITQTVFQRNVSYYAHMKGPFDERAWLDVVHAFERWGTDVHNAPCVPDVATSRCDDVEVIVKGFGSTADEELVVGTTGGDDDDRLALLRQLDRPTAAEMDTLRLAAHAADMTLENPFPDAGPMCTKCIHAKRVLKEWVPVASCDHIGLRHHGTPRAADGDDASSSSSSSLQQCVGSETCAINHCVSFVAMDLFVASLSVSIAAWDLTQQARATLHQQGQHHVLDWQVDDDDDSSLYDQRNDMYHLVHTTQGDHVDLALDQLVQVSTHDTHRDWLVHQVRYTIHTNARDDGTSTWQPLAGTTIHVPCAPVDSKTPTRVMFTVRTWTACGELTSKRYLLTLVRVSSKVDADMMPAKELEADGLFFVDGSSSSSSSSLSASRVAFVALAMFCTAVARSLWRAQASSPRPPPMSRPHTQHRINPPRSAAAAAAAARFEEESTYFLDKAA</sequence>
<dbReference type="AlphaFoldDB" id="A0A485LKR9"/>
<evidence type="ECO:0000313" key="3">
    <source>
        <dbReference type="EMBL" id="VFT99278.1"/>
    </source>
</evidence>